<dbReference type="GO" id="GO:0009245">
    <property type="term" value="P:lipid A biosynthetic process"/>
    <property type="evidence" value="ECO:0007669"/>
    <property type="project" value="TreeGrafter"/>
</dbReference>
<dbReference type="InterPro" id="IPR029052">
    <property type="entry name" value="Metallo-depent_PP-like"/>
</dbReference>
<dbReference type="PANTHER" id="PTHR31302">
    <property type="entry name" value="TRANSMEMBRANE PROTEIN WITH METALLOPHOSPHOESTERASE DOMAIN-RELATED"/>
    <property type="match status" value="1"/>
</dbReference>
<dbReference type="Gene3D" id="3.60.21.10">
    <property type="match status" value="1"/>
</dbReference>
<evidence type="ECO:0000313" key="5">
    <source>
        <dbReference type="EMBL" id="SNQ30161.1"/>
    </source>
</evidence>
<dbReference type="GO" id="GO:0008758">
    <property type="term" value="F:UDP-2,3-diacylglucosamine hydrolase activity"/>
    <property type="evidence" value="ECO:0007669"/>
    <property type="project" value="TreeGrafter"/>
</dbReference>
<evidence type="ECO:0000256" key="2">
    <source>
        <dbReference type="ARBA" id="ARBA00022801"/>
    </source>
</evidence>
<evidence type="ECO:0000313" key="6">
    <source>
        <dbReference type="Proteomes" id="UP000243463"/>
    </source>
</evidence>
<feature type="transmembrane region" description="Helical" evidence="3">
    <location>
        <begin position="54"/>
        <end position="87"/>
    </location>
</feature>
<organism evidence="5 6">
    <name type="scientific">Acinetobacter apis</name>
    <dbReference type="NCBI Taxonomy" id="1229165"/>
    <lineage>
        <taxon>Bacteria</taxon>
        <taxon>Pseudomonadati</taxon>
        <taxon>Pseudomonadota</taxon>
        <taxon>Gammaproteobacteria</taxon>
        <taxon>Moraxellales</taxon>
        <taxon>Moraxellaceae</taxon>
        <taxon>Acinetobacter</taxon>
    </lineage>
</organism>
<protein>
    <recommendedName>
        <fullName evidence="4">Calcineurin-like phosphoesterase domain-containing protein</fullName>
    </recommendedName>
</protein>
<keyword evidence="3" id="KW-0812">Transmembrane</keyword>
<dbReference type="GO" id="GO:0046872">
    <property type="term" value="F:metal ion binding"/>
    <property type="evidence" value="ECO:0007669"/>
    <property type="project" value="UniProtKB-KW"/>
</dbReference>
<dbReference type="Pfam" id="PF00149">
    <property type="entry name" value="Metallophos"/>
    <property type="match status" value="1"/>
</dbReference>
<dbReference type="InterPro" id="IPR051158">
    <property type="entry name" value="Metallophosphoesterase_sf"/>
</dbReference>
<dbReference type="PANTHER" id="PTHR31302:SF31">
    <property type="entry name" value="PHOSPHODIESTERASE YAEI"/>
    <property type="match status" value="1"/>
</dbReference>
<evidence type="ECO:0000259" key="4">
    <source>
        <dbReference type="Pfam" id="PF00149"/>
    </source>
</evidence>
<evidence type="ECO:0000256" key="1">
    <source>
        <dbReference type="ARBA" id="ARBA00022723"/>
    </source>
</evidence>
<feature type="transmembrane region" description="Helical" evidence="3">
    <location>
        <begin position="6"/>
        <end position="24"/>
    </location>
</feature>
<reference evidence="6" key="1">
    <citation type="submission" date="2017-06" db="EMBL/GenBank/DDBJ databases">
        <authorList>
            <person name="Varghese N."/>
            <person name="Submissions S."/>
        </authorList>
    </citation>
    <scope>NUCLEOTIDE SEQUENCE [LARGE SCALE GENOMIC DNA]</scope>
    <source>
        <strain evidence="6">ANC 5114</strain>
    </source>
</reference>
<proteinExistence type="predicted"/>
<keyword evidence="1" id="KW-0479">Metal-binding</keyword>
<gene>
    <name evidence="5" type="ORF">SAMN05444584_2148</name>
</gene>
<dbReference type="Proteomes" id="UP000243463">
    <property type="component" value="Unassembled WGS sequence"/>
</dbReference>
<keyword evidence="3" id="KW-1133">Transmembrane helix</keyword>
<keyword evidence="2" id="KW-0378">Hydrolase</keyword>
<dbReference type="OrthoDB" id="9780884at2"/>
<keyword evidence="3" id="KW-0472">Membrane</keyword>
<dbReference type="RefSeq" id="WP_088824333.1">
    <property type="nucleotide sequence ID" value="NZ_FZLN01000006.1"/>
</dbReference>
<evidence type="ECO:0000256" key="3">
    <source>
        <dbReference type="SAM" id="Phobius"/>
    </source>
</evidence>
<dbReference type="SUPFAM" id="SSF56300">
    <property type="entry name" value="Metallo-dependent phosphatases"/>
    <property type="match status" value="1"/>
</dbReference>
<name>A0A217EI40_9GAMM</name>
<dbReference type="EMBL" id="FZLN01000006">
    <property type="protein sequence ID" value="SNQ30161.1"/>
    <property type="molecule type" value="Genomic_DNA"/>
</dbReference>
<keyword evidence="6" id="KW-1185">Reference proteome</keyword>
<dbReference type="GO" id="GO:0016020">
    <property type="term" value="C:membrane"/>
    <property type="evidence" value="ECO:0007669"/>
    <property type="project" value="GOC"/>
</dbReference>
<feature type="domain" description="Calcineurin-like phosphoesterase" evidence="4">
    <location>
        <begin position="117"/>
        <end position="277"/>
    </location>
</feature>
<accession>A0A217EI40</accession>
<sequence length="338" mass="38348">MWNSNTFFFTFYIIFIAVAIWAAIQSWRVQAKTETIHPVKAFIHLTMRYQPYLLFPLFAMALLGGIYGFISVWVSVILIVLSGVLIYARFIEPHCLQVKLTQYTLPLSDDHQTRAPFKIALIADLHVGLFSGSAKQLKKIVDQLNEAKPDIVVVAGDWTYEPEHTLADQLSILKDIQAPVYSVNGNHDEEFPGPPIQALLKTALERNHIVDIEGQMIEFDHFRMLGVGDLWAGKSDMSFMPNLPQDKPWVIVSHNPDTIDLVPQLPTRPLMLSGHTHGGQVELPWFTDHMMRKISILGHKRGLYVHENADVYVTVGTGMVGIPFRFRVKPTIDLIELR</sequence>
<dbReference type="AlphaFoldDB" id="A0A217EI40"/>
<dbReference type="InterPro" id="IPR004843">
    <property type="entry name" value="Calcineurin-like_PHP"/>
</dbReference>